<dbReference type="Proteomes" id="UP000316079">
    <property type="component" value="Unassembled WGS sequence"/>
</dbReference>
<proteinExistence type="predicted"/>
<comment type="caution">
    <text evidence="1">The sequence shown here is derived from an EMBL/GenBank/DDBJ whole genome shotgun (WGS) entry which is preliminary data.</text>
</comment>
<dbReference type="EMBL" id="SRMA01026381">
    <property type="protein sequence ID" value="TRY84806.1"/>
    <property type="molecule type" value="Genomic_DNA"/>
</dbReference>
<dbReference type="AlphaFoldDB" id="A0A553Q4F9"/>
<accession>A0A553Q4F9</accession>
<dbReference type="PANTHER" id="PTHR40472:SF8">
    <property type="entry name" value="RAPUNZEL 2"/>
    <property type="match status" value="1"/>
</dbReference>
<evidence type="ECO:0000313" key="2">
    <source>
        <dbReference type="Proteomes" id="UP000316079"/>
    </source>
</evidence>
<organism evidence="1 2">
    <name type="scientific">Danionella cerebrum</name>
    <dbReference type="NCBI Taxonomy" id="2873325"/>
    <lineage>
        <taxon>Eukaryota</taxon>
        <taxon>Metazoa</taxon>
        <taxon>Chordata</taxon>
        <taxon>Craniata</taxon>
        <taxon>Vertebrata</taxon>
        <taxon>Euteleostomi</taxon>
        <taxon>Actinopterygii</taxon>
        <taxon>Neopterygii</taxon>
        <taxon>Teleostei</taxon>
        <taxon>Ostariophysi</taxon>
        <taxon>Cypriniformes</taxon>
        <taxon>Danionidae</taxon>
        <taxon>Danioninae</taxon>
        <taxon>Danionella</taxon>
    </lineage>
</organism>
<protein>
    <submittedName>
        <fullName evidence="1">Uncharacterized protein</fullName>
    </submittedName>
</protein>
<evidence type="ECO:0000313" key="1">
    <source>
        <dbReference type="EMBL" id="TRY84806.1"/>
    </source>
</evidence>
<sequence length="312" mass="35195">MEDSLLQCLLGRRSAFGIGTLGEGGRISKGDQRETQNLDLPVCLTATVHTEMVAVCSNTAAAGEAGVLLQTHLQAEPKGPKSSALSMADKQQIKATAVKVLGYVEKISSFASSIDPLFGIVTSVVGVIRKGLVDEEDHELDSDFKQIHEKLESISEKNKQTLRQIQIDEVNENYGKHEEIIKHQYGAFNTMLERVKMDSENSDRHMKEFQNIYEKDEMDMSLEVYYRGIKGSALFGRPILQVYLEHCQRNKKVMEARCSHIAHLFYIGLMALMAYYAVSEDDEDELRDRWGPRVTEIQAKMQEVLDQCTEEN</sequence>
<reference evidence="1 2" key="1">
    <citation type="journal article" date="2019" name="Sci. Data">
        <title>Hybrid genome assembly and annotation of Danionella translucida.</title>
        <authorList>
            <person name="Kadobianskyi M."/>
            <person name="Schulze L."/>
            <person name="Schuelke M."/>
            <person name="Judkewitz B."/>
        </authorList>
    </citation>
    <scope>NUCLEOTIDE SEQUENCE [LARGE SCALE GENOMIC DNA]</scope>
    <source>
        <strain evidence="1 2">Bolton</strain>
    </source>
</reference>
<dbReference type="OrthoDB" id="8669469at2759"/>
<dbReference type="InterPro" id="IPR039051">
    <property type="entry name" value="SE-CTX-like"/>
</dbReference>
<gene>
    <name evidence="1" type="ORF">DNTS_008982</name>
</gene>
<dbReference type="PANTHER" id="PTHR40472">
    <property type="entry name" value="RICIN B-TYPE LECTIN DOMAIN-CONTAINING PROTEIN"/>
    <property type="match status" value="1"/>
</dbReference>
<name>A0A553Q4F9_9TELE</name>
<dbReference type="STRING" id="623744.A0A553Q4F9"/>
<keyword evidence="2" id="KW-1185">Reference proteome</keyword>